<protein>
    <submittedName>
        <fullName evidence="1">Uncharacterized protein</fullName>
    </submittedName>
</protein>
<organism evidence="1 2">
    <name type="scientific">Bodo saltans</name>
    <name type="common">Flagellated protozoan</name>
    <dbReference type="NCBI Taxonomy" id="75058"/>
    <lineage>
        <taxon>Eukaryota</taxon>
        <taxon>Discoba</taxon>
        <taxon>Euglenozoa</taxon>
        <taxon>Kinetoplastea</taxon>
        <taxon>Metakinetoplastina</taxon>
        <taxon>Eubodonida</taxon>
        <taxon>Bodonidae</taxon>
        <taxon>Bodo</taxon>
    </lineage>
</organism>
<dbReference type="VEuPathDB" id="TriTrypDB:BSAL_77975"/>
<reference evidence="2" key="1">
    <citation type="submission" date="2015-09" db="EMBL/GenBank/DDBJ databases">
        <authorList>
            <consortium name="Pathogen Informatics"/>
        </authorList>
    </citation>
    <scope>NUCLEOTIDE SEQUENCE [LARGE SCALE GENOMIC DNA]</scope>
    <source>
        <strain evidence="2">Lake Konstanz</strain>
    </source>
</reference>
<evidence type="ECO:0000313" key="2">
    <source>
        <dbReference type="Proteomes" id="UP000051952"/>
    </source>
</evidence>
<gene>
    <name evidence="1" type="ORF">BSAL_77975</name>
</gene>
<accession>A0A0S4IZL9</accession>
<evidence type="ECO:0000313" key="1">
    <source>
        <dbReference type="EMBL" id="CUG34391.1"/>
    </source>
</evidence>
<name>A0A0S4IZL9_BODSA</name>
<keyword evidence="2" id="KW-1185">Reference proteome</keyword>
<dbReference type="EMBL" id="CYKH01000762">
    <property type="protein sequence ID" value="CUG34391.1"/>
    <property type="molecule type" value="Genomic_DNA"/>
</dbReference>
<dbReference type="Proteomes" id="UP000051952">
    <property type="component" value="Unassembled WGS sequence"/>
</dbReference>
<proteinExistence type="predicted"/>
<sequence length="51" mass="5763">MFAPLTSLTSRCYLPSLASQTCGNSCCGKDGSHLRREKLREIHRVRSNPKR</sequence>
<dbReference type="AlphaFoldDB" id="A0A0S4IZL9"/>